<dbReference type="Pfam" id="PF04717">
    <property type="entry name" value="Phage_base_V"/>
    <property type="match status" value="1"/>
</dbReference>
<sequence length="298" mass="32215">MERADSNRTESDRIERLEGQYFGKYRGVVIDNKDPQQLGRVRVWIPSLFPVEGDRKPGTDSPAVSDWAWPCLPFGGAAGQGLFFVPETGSKVWVEFEEGSIDSPIWVGVFWSAPGGNTEIPPEAADMEQDEPRRRVLRTSSGHVLEFCDIDGKESVTLRHKDGAMLVFDEKGSVTVGNKNGTFLYLNADQGELSFADENGNNVRLGDSSITLTNKGGTVVDMVDASVQVIAKNVMVRSDTVTLGEGAMEPAILGRAFAAAFDAHVHPTAFGPSGPPIPVPMPLSSPMHPAMSKSVKLK</sequence>
<feature type="domain" description="Gp5/Type VI secretion system Vgr protein OB-fold" evidence="1">
    <location>
        <begin position="25"/>
        <end position="111"/>
    </location>
</feature>
<proteinExistence type="predicted"/>
<evidence type="ECO:0000313" key="3">
    <source>
        <dbReference type="Proteomes" id="UP000033067"/>
    </source>
</evidence>
<dbReference type="SUPFAM" id="SSF69349">
    <property type="entry name" value="Phage fibre proteins"/>
    <property type="match status" value="1"/>
</dbReference>
<dbReference type="PATRIC" id="fig|314722.6.peg.1821"/>
<gene>
    <name evidence="2" type="ORF">WQ53_08465</name>
</gene>
<dbReference type="Gene3D" id="3.10.450.190">
    <property type="match status" value="1"/>
</dbReference>
<dbReference type="Proteomes" id="UP000033067">
    <property type="component" value="Chromosome"/>
</dbReference>
<dbReference type="AlphaFoldDB" id="A0A0E3UPR5"/>
<organism evidence="2 3">
    <name type="scientific">Pseudoxanthomonas suwonensis</name>
    <dbReference type="NCBI Taxonomy" id="314722"/>
    <lineage>
        <taxon>Bacteria</taxon>
        <taxon>Pseudomonadati</taxon>
        <taxon>Pseudomonadota</taxon>
        <taxon>Gammaproteobacteria</taxon>
        <taxon>Lysobacterales</taxon>
        <taxon>Lysobacteraceae</taxon>
        <taxon>Pseudoxanthomonas</taxon>
    </lineage>
</organism>
<protein>
    <recommendedName>
        <fullName evidence="1">Gp5/Type VI secretion system Vgr protein OB-fold domain-containing protein</fullName>
    </recommendedName>
</protein>
<dbReference type="InterPro" id="IPR006531">
    <property type="entry name" value="Gp5/Vgr_OB"/>
</dbReference>
<dbReference type="SUPFAM" id="SSF69255">
    <property type="entry name" value="gp5 N-terminal domain-like"/>
    <property type="match status" value="1"/>
</dbReference>
<dbReference type="EMBL" id="CP011144">
    <property type="protein sequence ID" value="AKC88291.1"/>
    <property type="molecule type" value="Genomic_DNA"/>
</dbReference>
<reference evidence="2 3" key="1">
    <citation type="journal article" date="2015" name="Genome Announc.">
        <title>Complete Genome Sequence of Pseudoxanthomonas suwonensis Strain J1, a Cellulose-Degrading Bacterium Isolated from Leaf- and Wood-Enriched Soil.</title>
        <authorList>
            <person name="Hou L."/>
            <person name="Jiang J."/>
            <person name="Xu Z."/>
            <person name="Zhou Y."/>
            <person name="Leung F.C."/>
        </authorList>
    </citation>
    <scope>NUCLEOTIDE SEQUENCE [LARGE SCALE GENOMIC DNA]</scope>
    <source>
        <strain evidence="2 3">J1</strain>
    </source>
</reference>
<accession>A0A0E3UPR5</accession>
<evidence type="ECO:0000259" key="1">
    <source>
        <dbReference type="Pfam" id="PF04717"/>
    </source>
</evidence>
<dbReference type="Gene3D" id="2.40.50.230">
    <property type="entry name" value="Gp5 N-terminal domain"/>
    <property type="match status" value="1"/>
</dbReference>
<dbReference type="InterPro" id="IPR037026">
    <property type="entry name" value="Vgr_OB-fold_dom_sf"/>
</dbReference>
<evidence type="ECO:0000313" key="2">
    <source>
        <dbReference type="EMBL" id="AKC88291.1"/>
    </source>
</evidence>
<keyword evidence="3" id="KW-1185">Reference proteome</keyword>
<dbReference type="KEGG" id="psuw:WQ53_08465"/>
<name>A0A0E3UPR5_9GAMM</name>